<name>A0A7D6VMC6_9NOCA</name>
<dbReference type="InterPro" id="IPR018929">
    <property type="entry name" value="DUF2510"/>
</dbReference>
<sequence length="227" mass="25596">MTHPLPSAGWYPNGAVLRWWDGYRWTHLTQPLPVRTTPTEQVSVNPRLYTERTLVFRNKAGLVVSREWSIADRDGTPLGALVPIGVRAAERLSGQRVELRDERDALIHTITEEVVRFKIVASIAGLGKVTQNWSSSKPRFTLSDADDNVLGTIEATESWSHRFVIRDAEDWQIGRMEWDTVPLGRFGMVGAYEIGVHLDRLPADPLAGLVFATVPRIQHTIIVRRNV</sequence>
<evidence type="ECO:0000259" key="1">
    <source>
        <dbReference type="Pfam" id="PF10708"/>
    </source>
</evidence>
<gene>
    <name evidence="2" type="ORF">H0264_12415</name>
</gene>
<dbReference type="AlphaFoldDB" id="A0A7D6VMC6"/>
<proteinExistence type="predicted"/>
<reference evidence="2 3" key="1">
    <citation type="submission" date="2020-07" db="EMBL/GenBank/DDBJ databases">
        <authorList>
            <person name="Zhuang K."/>
            <person name="Ran Y."/>
        </authorList>
    </citation>
    <scope>NUCLEOTIDE SEQUENCE [LARGE SCALE GENOMIC DNA]</scope>
    <source>
        <strain evidence="2 3">WCH-YHL-001</strain>
    </source>
</reference>
<dbReference type="RefSeq" id="WP_181584095.1">
    <property type="nucleotide sequence ID" value="NZ_CP059399.1"/>
</dbReference>
<accession>A0A7D6VMC6</accession>
<organism evidence="2 3">
    <name type="scientific">Nocardia huaxiensis</name>
    <dbReference type="NCBI Taxonomy" id="2755382"/>
    <lineage>
        <taxon>Bacteria</taxon>
        <taxon>Bacillati</taxon>
        <taxon>Actinomycetota</taxon>
        <taxon>Actinomycetes</taxon>
        <taxon>Mycobacteriales</taxon>
        <taxon>Nocardiaceae</taxon>
        <taxon>Nocardia</taxon>
    </lineage>
</organism>
<evidence type="ECO:0000313" key="3">
    <source>
        <dbReference type="Proteomes" id="UP000515512"/>
    </source>
</evidence>
<protein>
    <submittedName>
        <fullName evidence="2">DUF2510 domain-containing protein</fullName>
    </submittedName>
</protein>
<dbReference type="EMBL" id="CP059399">
    <property type="protein sequence ID" value="QLY32930.1"/>
    <property type="molecule type" value="Genomic_DNA"/>
</dbReference>
<evidence type="ECO:0000313" key="2">
    <source>
        <dbReference type="EMBL" id="QLY32930.1"/>
    </source>
</evidence>
<dbReference type="KEGG" id="nhu:H0264_12415"/>
<feature type="domain" description="DUF2510" evidence="1">
    <location>
        <begin position="8"/>
        <end position="34"/>
    </location>
</feature>
<dbReference type="Proteomes" id="UP000515512">
    <property type="component" value="Chromosome"/>
</dbReference>
<keyword evidence="3" id="KW-1185">Reference proteome</keyword>
<dbReference type="Pfam" id="PF10708">
    <property type="entry name" value="DUF2510"/>
    <property type="match status" value="1"/>
</dbReference>